<dbReference type="Pfam" id="PF12796">
    <property type="entry name" value="Ank_2"/>
    <property type="match status" value="1"/>
</dbReference>
<dbReference type="PROSITE" id="PS50088">
    <property type="entry name" value="ANK_REPEAT"/>
    <property type="match status" value="2"/>
</dbReference>
<dbReference type="RefSeq" id="XP_008871957.1">
    <property type="nucleotide sequence ID" value="XM_008873735.1"/>
</dbReference>
<keyword evidence="1" id="KW-0677">Repeat</keyword>
<feature type="compositionally biased region" description="Basic residues" evidence="4">
    <location>
        <begin position="957"/>
        <end position="971"/>
    </location>
</feature>
<dbReference type="VEuPathDB" id="FungiDB:H310_08105"/>
<dbReference type="Pfam" id="PF00023">
    <property type="entry name" value="Ank"/>
    <property type="match status" value="1"/>
</dbReference>
<feature type="region of interest" description="Disordered" evidence="4">
    <location>
        <begin position="29"/>
        <end position="48"/>
    </location>
</feature>
<keyword evidence="2 3" id="KW-0040">ANK repeat</keyword>
<dbReference type="Gene3D" id="1.25.40.20">
    <property type="entry name" value="Ankyrin repeat-containing domain"/>
    <property type="match status" value="1"/>
</dbReference>
<protein>
    <recommendedName>
        <fullName evidence="5">WW domain-containing protein</fullName>
    </recommendedName>
</protein>
<dbReference type="SMART" id="SM00456">
    <property type="entry name" value="WW"/>
    <property type="match status" value="2"/>
</dbReference>
<dbReference type="InterPro" id="IPR001202">
    <property type="entry name" value="WW_dom"/>
</dbReference>
<dbReference type="SUPFAM" id="SSF48403">
    <property type="entry name" value="Ankyrin repeat"/>
    <property type="match status" value="1"/>
</dbReference>
<feature type="compositionally biased region" description="Basic and acidic residues" evidence="4">
    <location>
        <begin position="972"/>
        <end position="986"/>
    </location>
</feature>
<evidence type="ECO:0000256" key="3">
    <source>
        <dbReference type="PROSITE-ProRule" id="PRU00023"/>
    </source>
</evidence>
<feature type="domain" description="WW" evidence="5">
    <location>
        <begin position="346"/>
        <end position="380"/>
    </location>
</feature>
<feature type="compositionally biased region" description="Low complexity" evidence="4">
    <location>
        <begin position="941"/>
        <end position="956"/>
    </location>
</feature>
<reference evidence="6" key="1">
    <citation type="submission" date="2013-12" db="EMBL/GenBank/DDBJ databases">
        <title>The Genome Sequence of Aphanomyces invadans NJM9701.</title>
        <authorList>
            <consortium name="The Broad Institute Genomics Platform"/>
            <person name="Russ C."/>
            <person name="Tyler B."/>
            <person name="van West P."/>
            <person name="Dieguez-Uribeondo J."/>
            <person name="Young S.K."/>
            <person name="Zeng Q."/>
            <person name="Gargeya S."/>
            <person name="Fitzgerald M."/>
            <person name="Abouelleil A."/>
            <person name="Alvarado L."/>
            <person name="Chapman S.B."/>
            <person name="Gainer-Dewar J."/>
            <person name="Goldberg J."/>
            <person name="Griggs A."/>
            <person name="Gujja S."/>
            <person name="Hansen M."/>
            <person name="Howarth C."/>
            <person name="Imamovic A."/>
            <person name="Ireland A."/>
            <person name="Larimer J."/>
            <person name="McCowan C."/>
            <person name="Murphy C."/>
            <person name="Pearson M."/>
            <person name="Poon T.W."/>
            <person name="Priest M."/>
            <person name="Roberts A."/>
            <person name="Saif S."/>
            <person name="Shea T."/>
            <person name="Sykes S."/>
            <person name="Wortman J."/>
            <person name="Nusbaum C."/>
            <person name="Birren B."/>
        </authorList>
    </citation>
    <scope>NUCLEOTIDE SEQUENCE [LARGE SCALE GENOMIC DNA]</scope>
    <source>
        <strain evidence="6">NJM9701</strain>
    </source>
</reference>
<name>A0A024U0L4_9STRA</name>
<dbReference type="SMART" id="SM00248">
    <property type="entry name" value="ANK"/>
    <property type="match status" value="6"/>
</dbReference>
<dbReference type="Pfam" id="PF13857">
    <property type="entry name" value="Ank_5"/>
    <property type="match status" value="1"/>
</dbReference>
<dbReference type="Gene3D" id="2.20.70.10">
    <property type="match status" value="2"/>
</dbReference>
<dbReference type="PROSITE" id="PS01159">
    <property type="entry name" value="WW_DOMAIN_1"/>
    <property type="match status" value="1"/>
</dbReference>
<organism evidence="6">
    <name type="scientific">Aphanomyces invadans</name>
    <dbReference type="NCBI Taxonomy" id="157072"/>
    <lineage>
        <taxon>Eukaryota</taxon>
        <taxon>Sar</taxon>
        <taxon>Stramenopiles</taxon>
        <taxon>Oomycota</taxon>
        <taxon>Saprolegniomycetes</taxon>
        <taxon>Saprolegniales</taxon>
        <taxon>Verrucalvaceae</taxon>
        <taxon>Aphanomyces</taxon>
    </lineage>
</organism>
<evidence type="ECO:0000259" key="5">
    <source>
        <dbReference type="PROSITE" id="PS50020"/>
    </source>
</evidence>
<dbReference type="PANTHER" id="PTHR24198:SF165">
    <property type="entry name" value="ANKYRIN REPEAT-CONTAINING PROTEIN-RELATED"/>
    <property type="match status" value="1"/>
</dbReference>
<dbReference type="CDD" id="cd00201">
    <property type="entry name" value="WW"/>
    <property type="match status" value="2"/>
</dbReference>
<gene>
    <name evidence="6" type="ORF">H310_08105</name>
</gene>
<evidence type="ECO:0000256" key="4">
    <source>
        <dbReference type="SAM" id="MobiDB-lite"/>
    </source>
</evidence>
<dbReference type="InterPro" id="IPR002110">
    <property type="entry name" value="Ankyrin_rpt"/>
</dbReference>
<dbReference type="InterPro" id="IPR036020">
    <property type="entry name" value="WW_dom_sf"/>
</dbReference>
<dbReference type="AlphaFoldDB" id="A0A024U0L4"/>
<feature type="repeat" description="ANK" evidence="3">
    <location>
        <begin position="167"/>
        <end position="199"/>
    </location>
</feature>
<dbReference type="OrthoDB" id="3246549at2759"/>
<evidence type="ECO:0000256" key="2">
    <source>
        <dbReference type="ARBA" id="ARBA00023043"/>
    </source>
</evidence>
<evidence type="ECO:0000256" key="1">
    <source>
        <dbReference type="ARBA" id="ARBA00022737"/>
    </source>
</evidence>
<dbReference type="SUPFAM" id="SSF51045">
    <property type="entry name" value="WW domain"/>
    <property type="match status" value="2"/>
</dbReference>
<dbReference type="PROSITE" id="PS50297">
    <property type="entry name" value="ANK_REP_REGION"/>
    <property type="match status" value="1"/>
</dbReference>
<dbReference type="STRING" id="157072.A0A024U0L4"/>
<proteinExistence type="predicted"/>
<sequence length="994" mass="109958">MRTAPTPGALVKEHDISTKQLMDDALVDHDVSESGGDSDDETKPAVVKPTPVVQKAMYKINSYTALTKLDKGNKQATPAETRRTSVKPVADTVCSRCTGSKDMPSMHFAAYAGHTSCLAILIQDTGFVAQDKHHRTPLFYACASNQAECTKLLIEKRPQWIDMPDSQLDTPVHVSCFFGWEACLEVLLEAGANPHVRNAKGFRPSHITKTPACLKILVSHGDDLLQGDKLGRTPLFVACTRNRVDCVEFLCQWNYQVHSWMLEQEDDRSDRPIHAAACNGSIGSLEILIKYGADVFARNARGLTAIDLAVNNHHTACVDQLQKAIKDAETASTWFHPANARHENRPQTSSEWSECMDTDSGYVFFYNNLTGKCQWEMPEGFMTLVTLSSVAHARFCVRRYVASPDLNGAEGATSTRTSHAVADSLAHPPDDDGGDYVWVKKKKKTISVVASTQLEWMVVQDPGSKAIYYKNTLTGESQWEEPEAIQKLQHDAQAHTSQHAQELWDELNKSRDALAERLEQERARQLALTAAATQAFQASIQARREEMHQKELKTLLPKSSFVKAKHKPPSMRGSMMKMSMHTIQDVDNETSDGDADDLTKLCDDEPFLNLFLGSFIRYDSTTSSNQTRLPGSKRSLKLDMTGAQRIYNGIFHYYLTLLDPFNVVGMSKAQFRVLLKDAGLLPNPGGAPGSTPPPLKLHAADMIFTLLATPDTRPDAPSKESMMLISGFYKAMVNVGERAVAGLDEKVEAAIDDVDAWFCTEYMLPLLRRLASKMAENVKLYKDIEAKMASNPQVVALVAGNRVQLQTLHRFYSSDSRFKLMTFQTLSQLATDFALTPTLLCSTSALYHVCEAINWINGHSYTVVISFEKFVQICRTLAVSPRLQIVQVCVEHAVGPVPPRRSGRGALVLAGLPDVPEYPSPQPSDNAGDQPPQLRAFCNQSGTSPSGSPAGAPATPHRTRRRRPRGRHVKGARFDGCRHRDTDIPRAKLYSTSA</sequence>
<feature type="domain" description="WW" evidence="5">
    <location>
        <begin position="450"/>
        <end position="484"/>
    </location>
</feature>
<evidence type="ECO:0000313" key="6">
    <source>
        <dbReference type="EMBL" id="ETV99401.1"/>
    </source>
</evidence>
<accession>A0A024U0L4</accession>
<feature type="region of interest" description="Disordered" evidence="4">
    <location>
        <begin position="407"/>
        <end position="428"/>
    </location>
</feature>
<dbReference type="GeneID" id="20085155"/>
<dbReference type="EMBL" id="KI913967">
    <property type="protein sequence ID" value="ETV99401.1"/>
    <property type="molecule type" value="Genomic_DNA"/>
</dbReference>
<dbReference type="InterPro" id="IPR036770">
    <property type="entry name" value="Ankyrin_rpt-contain_sf"/>
</dbReference>
<feature type="region of interest" description="Disordered" evidence="4">
    <location>
        <begin position="912"/>
        <end position="994"/>
    </location>
</feature>
<dbReference type="PANTHER" id="PTHR24198">
    <property type="entry name" value="ANKYRIN REPEAT AND PROTEIN KINASE DOMAIN-CONTAINING PROTEIN"/>
    <property type="match status" value="1"/>
</dbReference>
<feature type="repeat" description="ANK" evidence="3">
    <location>
        <begin position="268"/>
        <end position="300"/>
    </location>
</feature>
<dbReference type="PROSITE" id="PS50020">
    <property type="entry name" value="WW_DOMAIN_2"/>
    <property type="match status" value="2"/>
</dbReference>
<dbReference type="eggNOG" id="KOG0504">
    <property type="taxonomic scope" value="Eukaryota"/>
</dbReference>
<dbReference type="Pfam" id="PF00397">
    <property type="entry name" value="WW"/>
    <property type="match status" value="2"/>
</dbReference>